<sequence>MPVHFYHVRSPAQIASKIMIKRKMEKEPREKSRGMPLKSGVCSIERVSCVIREARKIYYNAYINVNNKPAPSRFAFILCRVVNNACQLKKKKKKKRLIQLNRAITYARHRCDCVIDSAFSSS</sequence>
<keyword evidence="2" id="KW-1185">Reference proteome</keyword>
<dbReference type="AlphaFoldDB" id="A0AAW2F6X6"/>
<gene>
    <name evidence="1" type="ORF">PUN28_013753</name>
</gene>
<evidence type="ECO:0008006" key="3">
    <source>
        <dbReference type="Google" id="ProtNLM"/>
    </source>
</evidence>
<accession>A0AAW2F6X6</accession>
<dbReference type="Proteomes" id="UP001430953">
    <property type="component" value="Unassembled WGS sequence"/>
</dbReference>
<comment type="caution">
    <text evidence="1">The sequence shown here is derived from an EMBL/GenBank/DDBJ whole genome shotgun (WGS) entry which is preliminary data.</text>
</comment>
<protein>
    <recommendedName>
        <fullName evidence="3">Ribosomal protein S7</fullName>
    </recommendedName>
</protein>
<evidence type="ECO:0000313" key="2">
    <source>
        <dbReference type="Proteomes" id="UP001430953"/>
    </source>
</evidence>
<organism evidence="1 2">
    <name type="scientific">Cardiocondyla obscurior</name>
    <dbReference type="NCBI Taxonomy" id="286306"/>
    <lineage>
        <taxon>Eukaryota</taxon>
        <taxon>Metazoa</taxon>
        <taxon>Ecdysozoa</taxon>
        <taxon>Arthropoda</taxon>
        <taxon>Hexapoda</taxon>
        <taxon>Insecta</taxon>
        <taxon>Pterygota</taxon>
        <taxon>Neoptera</taxon>
        <taxon>Endopterygota</taxon>
        <taxon>Hymenoptera</taxon>
        <taxon>Apocrita</taxon>
        <taxon>Aculeata</taxon>
        <taxon>Formicoidea</taxon>
        <taxon>Formicidae</taxon>
        <taxon>Myrmicinae</taxon>
        <taxon>Cardiocondyla</taxon>
    </lineage>
</organism>
<proteinExistence type="predicted"/>
<evidence type="ECO:0000313" key="1">
    <source>
        <dbReference type="EMBL" id="KAL0110309.1"/>
    </source>
</evidence>
<name>A0AAW2F6X6_9HYME</name>
<reference evidence="1 2" key="1">
    <citation type="submission" date="2023-03" db="EMBL/GenBank/DDBJ databases">
        <title>High recombination rates correlate with genetic variation in Cardiocondyla obscurior ants.</title>
        <authorList>
            <person name="Errbii M."/>
        </authorList>
    </citation>
    <scope>NUCLEOTIDE SEQUENCE [LARGE SCALE GENOMIC DNA]</scope>
    <source>
        <strain evidence="1">Alpha-2009</strain>
        <tissue evidence="1">Whole body</tissue>
    </source>
</reference>
<dbReference type="EMBL" id="JADYXP020000014">
    <property type="protein sequence ID" value="KAL0110309.1"/>
    <property type="molecule type" value="Genomic_DNA"/>
</dbReference>